<evidence type="ECO:0000259" key="10">
    <source>
        <dbReference type="Pfam" id="PF25316"/>
    </source>
</evidence>
<dbReference type="Pfam" id="PF25316">
    <property type="entry name" value="TAF2_3rd"/>
    <property type="match status" value="1"/>
</dbReference>
<gene>
    <name evidence="12" type="ORF">ASCRUDRAFT_31537</name>
</gene>
<evidence type="ECO:0000256" key="4">
    <source>
        <dbReference type="ARBA" id="ARBA00023015"/>
    </source>
</evidence>
<dbReference type="OrthoDB" id="308861at2759"/>
<dbReference type="SUPFAM" id="SSF55486">
    <property type="entry name" value="Metalloproteases ('zincins'), catalytic domain"/>
    <property type="match status" value="1"/>
</dbReference>
<dbReference type="InterPro" id="IPR057345">
    <property type="entry name" value="Ig-like_TAF2"/>
</dbReference>
<comment type="subcellular location">
    <subcellularLocation>
        <location evidence="1">Nucleus</location>
    </subcellularLocation>
</comment>
<evidence type="ECO:0000256" key="9">
    <source>
        <dbReference type="SAM" id="MobiDB-lite"/>
    </source>
</evidence>
<dbReference type="GO" id="GO:0016251">
    <property type="term" value="F:RNA polymerase II general transcription initiation factor activity"/>
    <property type="evidence" value="ECO:0007669"/>
    <property type="project" value="TreeGrafter"/>
</dbReference>
<comment type="similarity">
    <text evidence="2">Belongs to the TAF2 family.</text>
</comment>
<dbReference type="FunFam" id="1.10.390.10:FF:000011">
    <property type="entry name" value="Transcription initiation factor TFIID subunit"/>
    <property type="match status" value="1"/>
</dbReference>
<name>A0A1D2VMX2_9ASCO</name>
<reference evidence="13" key="1">
    <citation type="submission" date="2016-05" db="EMBL/GenBank/DDBJ databases">
        <title>Comparative genomics of biotechnologically important yeasts.</title>
        <authorList>
            <consortium name="DOE Joint Genome Institute"/>
            <person name="Riley R."/>
            <person name="Haridas S."/>
            <person name="Wolfe K.H."/>
            <person name="Lopes M.R."/>
            <person name="Hittinger C.T."/>
            <person name="Goker M."/>
            <person name="Salamov A."/>
            <person name="Wisecaver J."/>
            <person name="Long T.M."/>
            <person name="Aerts A.L."/>
            <person name="Barry K."/>
            <person name="Choi C."/>
            <person name="Clum A."/>
            <person name="Coughlan A.Y."/>
            <person name="Deshpande S."/>
            <person name="Douglass A.P."/>
            <person name="Hanson S.J."/>
            <person name="Klenk H.-P."/>
            <person name="Labutti K."/>
            <person name="Lapidus A."/>
            <person name="Lindquist E."/>
            <person name="Lipzen A."/>
            <person name="Meier-Kolthoff J.P."/>
            <person name="Ohm R.A."/>
            <person name="Otillar R.P."/>
            <person name="Pangilinan J."/>
            <person name="Peng Y."/>
            <person name="Rokas A."/>
            <person name="Rosa C.A."/>
            <person name="Scheuner C."/>
            <person name="Sibirny A.A."/>
            <person name="Slot J.C."/>
            <person name="Stielow J.B."/>
            <person name="Sun H."/>
            <person name="Kurtzman C.P."/>
            <person name="Blackwell M."/>
            <person name="Grigoriev I.V."/>
            <person name="Jeffries T.W."/>
        </authorList>
    </citation>
    <scope>NUCLEOTIDE SEQUENCE [LARGE SCALE GENOMIC DNA]</scope>
    <source>
        <strain evidence="13">DSM 1968</strain>
    </source>
</reference>
<keyword evidence="13" id="KW-1185">Reference proteome</keyword>
<feature type="domain" description="Transcription initiation factor TFIID subunit 2 TPR repeats" evidence="11">
    <location>
        <begin position="838"/>
        <end position="1138"/>
    </location>
</feature>
<dbReference type="InParanoid" id="A0A1D2VMX2"/>
<dbReference type="PANTHER" id="PTHR15137">
    <property type="entry name" value="TRANSCRIPTION INITIATION FACTOR TFIID"/>
    <property type="match status" value="1"/>
</dbReference>
<dbReference type="GO" id="GO:0003682">
    <property type="term" value="F:chromatin binding"/>
    <property type="evidence" value="ECO:0007669"/>
    <property type="project" value="EnsemblFungi"/>
</dbReference>
<evidence type="ECO:0000256" key="6">
    <source>
        <dbReference type="ARBA" id="ARBA00023242"/>
    </source>
</evidence>
<dbReference type="InterPro" id="IPR037813">
    <property type="entry name" value="TAF2"/>
</dbReference>
<evidence type="ECO:0000256" key="2">
    <source>
        <dbReference type="ARBA" id="ARBA00010937"/>
    </source>
</evidence>
<evidence type="ECO:0000313" key="12">
    <source>
        <dbReference type="EMBL" id="ODV62956.1"/>
    </source>
</evidence>
<dbReference type="InterPro" id="IPR057991">
    <property type="entry name" value="TPR_TAF2_C"/>
</dbReference>
<evidence type="ECO:0000313" key="13">
    <source>
        <dbReference type="Proteomes" id="UP000095038"/>
    </source>
</evidence>
<dbReference type="FunCoup" id="A0A1D2VMX2">
    <property type="interactions" value="645"/>
</dbReference>
<proteinExistence type="inferred from homology"/>
<dbReference type="CDD" id="cd09839">
    <property type="entry name" value="M1_like_TAF2"/>
    <property type="match status" value="1"/>
</dbReference>
<keyword evidence="6" id="KW-0539">Nucleus</keyword>
<dbReference type="GO" id="GO:0000976">
    <property type="term" value="F:transcription cis-regulatory region binding"/>
    <property type="evidence" value="ECO:0007669"/>
    <property type="project" value="TreeGrafter"/>
</dbReference>
<protein>
    <recommendedName>
        <fullName evidence="3">Transcription initiation factor TFIID subunit 2</fullName>
    </recommendedName>
    <alternativeName>
        <fullName evidence="8">TBP-associated factor 2</fullName>
    </alternativeName>
</protein>
<dbReference type="EMBL" id="KV454476">
    <property type="protein sequence ID" value="ODV62956.1"/>
    <property type="molecule type" value="Genomic_DNA"/>
</dbReference>
<feature type="compositionally biased region" description="Polar residues" evidence="9">
    <location>
        <begin position="1"/>
        <end position="13"/>
    </location>
</feature>
<dbReference type="InterPro" id="IPR027268">
    <property type="entry name" value="Peptidase_M4/M1_CTD_sf"/>
</dbReference>
<keyword evidence="4" id="KW-0805">Transcription regulation</keyword>
<organism evidence="12 13">
    <name type="scientific">Ascoidea rubescens DSM 1968</name>
    <dbReference type="NCBI Taxonomy" id="1344418"/>
    <lineage>
        <taxon>Eukaryota</taxon>
        <taxon>Fungi</taxon>
        <taxon>Dikarya</taxon>
        <taxon>Ascomycota</taxon>
        <taxon>Saccharomycotina</taxon>
        <taxon>Saccharomycetes</taxon>
        <taxon>Ascoideaceae</taxon>
        <taxon>Ascoidea</taxon>
    </lineage>
</organism>
<feature type="domain" description="Transcription initiation factor TFIID subunit 2 Ig-like" evidence="10">
    <location>
        <begin position="650"/>
        <end position="837"/>
    </location>
</feature>
<dbReference type="InterPro" id="IPR042097">
    <property type="entry name" value="Aminopeptidase_N-like_N_sf"/>
</dbReference>
<dbReference type="Gene3D" id="1.10.390.10">
    <property type="entry name" value="Neutral Protease Domain 2"/>
    <property type="match status" value="1"/>
</dbReference>
<evidence type="ECO:0000256" key="7">
    <source>
        <dbReference type="ARBA" id="ARBA00025346"/>
    </source>
</evidence>
<dbReference type="GO" id="GO:0006367">
    <property type="term" value="P:transcription initiation at RNA polymerase II promoter"/>
    <property type="evidence" value="ECO:0007669"/>
    <property type="project" value="TreeGrafter"/>
</dbReference>
<dbReference type="PANTHER" id="PTHR15137:SF9">
    <property type="entry name" value="TRANSCRIPTION INITIATION FACTOR TFIID SUBUNIT 2"/>
    <property type="match status" value="1"/>
</dbReference>
<dbReference type="GeneID" id="30963916"/>
<evidence type="ECO:0000256" key="1">
    <source>
        <dbReference type="ARBA" id="ARBA00004123"/>
    </source>
</evidence>
<evidence type="ECO:0000256" key="5">
    <source>
        <dbReference type="ARBA" id="ARBA00023163"/>
    </source>
</evidence>
<sequence length="1441" mass="166239">MDTSSTAIPSSSAGRLAHDAKQPRTSARSIYHHHGSYKVVHQYVSIDVDLTSHRIDGVTELTIAPTSPLLKYLYLDCRSIKIKNVYLNNKKISYIHNDIIKSHDQSFLKSFIDNDNYHPSSNIYQSINQHHYLKANYDPYFSGQNTKELYIQLPDNFKITLQDTNQTPIPLSMTNASINSPYSIRTPSNDSLIYTPLTIKIEYSLQNPIDGVNFVGGYGFLNSKKIKKYDWHAYTTNSNLGLSTSYWLPCLDSLWEKSTWQIDITVPKTIANITAPIPLVASSLNFDDNEDDIDIDIEKTVIDIDDDPILLSNSDSENEYDNNIDENYESINEREIKVICCDLTSLKETPHPLNENKKIVSFQIATPISAHHLGWAIGPFKSFKMIDLKDKNQNAYYDYDYEKDTFQIESLIYCLPSKINAAKSTTIFLAHAIEFFSREFGSFPFSSYSIVFVDDLTTNDSNSFAGLNIHSNRILYEPNAIEPLYSSTEIILDGLTLQWSGVNVVPADYKDFWVTIGIANYMSLQYYKKLMGWNEFKFKIKKATEQICKQDINKNPLADPFFLFPINENDDKTLKFIRLKSPIVIYILDRRMTKTDKSFGLSRVIPKIFLQAMSGDLPNGGLSTTHFQYICEKVNHNKLDDFFNQWIYGSGTPTFEITQRFNKKRMFIEMGIRQTQNNSHDDQQIKAKEFIDESIFHLTKKNSDEINKKPNTVFTGPMTIRIHEADGTPYEHIVNIKDSFSKIDIQYNTKYKRLKKVNPSIHRSPDGDNEEMADLNYYDSLNNNSLGNILKSEQEMRSWNLYDFSKEKLDKKQNEAFEWIRIDADFEWICCIHVNQPDYMFCSQLQSDRDVEAQLDAIQYFKNSPPNKVYSSILTRTLMDSRYYYGIRLEAANALAALAKEECQFIGMKHLIKAFQILFCYENSSVPVNNDFSNFPNYFLQKGIPVALSKIRNIDGRCPNEIKIFILNLIKFNDNQGNYFLDHNYMGDLIKSLMWTIDEPNNIIDENNVDESEKLIKMIVEEVEKLQHMDESIPSFENHILYSILKQQMKLIKRNLIHFSFEETFNYTSPRYNYNIRIMAFELLLYCGGIKNSLVLHYLFFSIYIENSRYFKYELLKLFYNAIGFTSMNQILSQLEDEEFEIFTLSNQPSSEIKKPSNDFSMIVVEEKPKPNLLENSDFSIEGLIKYLRKTLATGNGIKKELYSAIHSNIFSIKDKRRLFDICEILFEPVDSVVVKLGIPSDKRIVARVVKDFEVVLKREIRAKKPEVTKSSIISIKPQKLKLKNKKGNMNLGIIKLGTGQKKRIKSNDIKGISEEKPIAIESSPIKKPGGGSKPTSRRPSINKAVQPLKPKLQFKTPDTKTAVIKKPLKKKSNVVVRKTDNSFAVKLRLPQKKLQQINMKNGNGFHVYYDRKLGQPNFIRTVRISFKKKSILLSSQPVDG</sequence>
<dbReference type="SUPFAM" id="SSF63737">
    <property type="entry name" value="Leukotriene A4 hydrolase N-terminal domain"/>
    <property type="match status" value="1"/>
</dbReference>
<accession>A0A1D2VMX2</accession>
<dbReference type="GO" id="GO:0045944">
    <property type="term" value="P:positive regulation of transcription by RNA polymerase II"/>
    <property type="evidence" value="ECO:0007669"/>
    <property type="project" value="EnsemblFungi"/>
</dbReference>
<dbReference type="RefSeq" id="XP_020049263.1">
    <property type="nucleotide sequence ID" value="XM_020190280.1"/>
</dbReference>
<dbReference type="GO" id="GO:0005669">
    <property type="term" value="C:transcription factor TFIID complex"/>
    <property type="evidence" value="ECO:0007669"/>
    <property type="project" value="EnsemblFungi"/>
</dbReference>
<evidence type="ECO:0000256" key="3">
    <source>
        <dbReference type="ARBA" id="ARBA00017363"/>
    </source>
</evidence>
<feature type="region of interest" description="Disordered" evidence="9">
    <location>
        <begin position="1321"/>
        <end position="1348"/>
    </location>
</feature>
<dbReference type="STRING" id="1344418.A0A1D2VMX2"/>
<evidence type="ECO:0000259" key="11">
    <source>
        <dbReference type="Pfam" id="PF25577"/>
    </source>
</evidence>
<dbReference type="Proteomes" id="UP000095038">
    <property type="component" value="Unassembled WGS sequence"/>
</dbReference>
<comment type="function">
    <text evidence="7">Functions as a component of the DNA-binding general transcription factor complex TFIID. Binding of TFIID to a promoter (with or without TATA element) is the initial step in pre-initiation complex (PIC) formation. TFIID plays a key role in the regulation of gene expression by RNA polymerase II through different activities such as transcription activator interaction, core promoter recognition and selectivity, TFIIA and TFIIB interaction, chromatin modification (histone acetylation by TAF1), facilitation of DNA opening and initiation of transcription.</text>
</comment>
<dbReference type="Gene3D" id="2.60.40.1730">
    <property type="entry name" value="tricorn interacting facor f3 domain"/>
    <property type="match status" value="1"/>
</dbReference>
<dbReference type="Pfam" id="PF25577">
    <property type="entry name" value="TPR_TAF2_C"/>
    <property type="match status" value="1"/>
</dbReference>
<feature type="region of interest" description="Disordered" evidence="9">
    <location>
        <begin position="1"/>
        <end position="25"/>
    </location>
</feature>
<keyword evidence="5" id="KW-0804">Transcription</keyword>
<evidence type="ECO:0000256" key="8">
    <source>
        <dbReference type="ARBA" id="ARBA00076306"/>
    </source>
</evidence>